<dbReference type="PROSITE" id="PS51085">
    <property type="entry name" value="2FE2S_FER_2"/>
    <property type="match status" value="1"/>
</dbReference>
<dbReference type="Pfam" id="PF01799">
    <property type="entry name" value="Fer2_2"/>
    <property type="match status" value="1"/>
</dbReference>
<proteinExistence type="predicted"/>
<dbReference type="NCBIfam" id="NF043084">
    <property type="entry name" value="XdhC_XDHase"/>
    <property type="match status" value="1"/>
</dbReference>
<dbReference type="AlphaFoldDB" id="A0A162T3J6"/>
<dbReference type="EMBL" id="LWAE01000002">
    <property type="protein sequence ID" value="KZL92197.1"/>
    <property type="molecule type" value="Genomic_DNA"/>
</dbReference>
<evidence type="ECO:0000256" key="2">
    <source>
        <dbReference type="ARBA" id="ARBA00022723"/>
    </source>
</evidence>
<dbReference type="InterPro" id="IPR036010">
    <property type="entry name" value="2Fe-2S_ferredoxin-like_sf"/>
</dbReference>
<dbReference type="FunFam" id="3.10.20.30:FF:000020">
    <property type="entry name" value="Xanthine dehydrogenase iron-sulfur subunit"/>
    <property type="match status" value="1"/>
</dbReference>
<reference evidence="8 9" key="1">
    <citation type="submission" date="2016-04" db="EMBL/GenBank/DDBJ databases">
        <title>Genome sequence of Clostridium magnum DSM 2767.</title>
        <authorList>
            <person name="Poehlein A."/>
            <person name="Uhlig R."/>
            <person name="Fischer R."/>
            <person name="Bahl H."/>
            <person name="Daniel R."/>
        </authorList>
    </citation>
    <scope>NUCLEOTIDE SEQUENCE [LARGE SCALE GENOMIC DNA]</scope>
    <source>
        <strain evidence="8 9">DSM 2767</strain>
    </source>
</reference>
<dbReference type="OrthoDB" id="9796880at2"/>
<dbReference type="EC" id="1.17.1.5" evidence="8"/>
<evidence type="ECO:0000256" key="6">
    <source>
        <dbReference type="ARBA" id="ARBA00060707"/>
    </source>
</evidence>
<keyword evidence="9" id="KW-1185">Reference proteome</keyword>
<evidence type="ECO:0000313" key="9">
    <source>
        <dbReference type="Proteomes" id="UP000076603"/>
    </source>
</evidence>
<keyword evidence="1" id="KW-0001">2Fe-2S</keyword>
<protein>
    <submittedName>
        <fullName evidence="8">Nicotinate dehydrogenase small FeS subunit</fullName>
        <ecNumber evidence="8">1.17.1.5</ecNumber>
    </submittedName>
</protein>
<dbReference type="PANTHER" id="PTHR44379">
    <property type="entry name" value="OXIDOREDUCTASE WITH IRON-SULFUR SUBUNIT"/>
    <property type="match status" value="1"/>
</dbReference>
<dbReference type="GO" id="GO:0004854">
    <property type="term" value="F:xanthine dehydrogenase activity"/>
    <property type="evidence" value="ECO:0007669"/>
    <property type="project" value="InterPro"/>
</dbReference>
<dbReference type="Proteomes" id="UP000076603">
    <property type="component" value="Unassembled WGS sequence"/>
</dbReference>
<name>A0A162T3J6_9CLOT</name>
<dbReference type="Gene3D" id="3.10.20.30">
    <property type="match status" value="1"/>
</dbReference>
<dbReference type="InterPro" id="IPR051452">
    <property type="entry name" value="Diverse_Oxidoreductases"/>
</dbReference>
<dbReference type="PANTHER" id="PTHR44379:SF8">
    <property type="entry name" value="XANTHINE DEHYDROGENASE IRON-SULFUR-BINDING SUBUNIT XDHC-RELATED"/>
    <property type="match status" value="1"/>
</dbReference>
<dbReference type="SUPFAM" id="SSF54292">
    <property type="entry name" value="2Fe-2S ferredoxin-like"/>
    <property type="match status" value="1"/>
</dbReference>
<dbReference type="InterPro" id="IPR001041">
    <property type="entry name" value="2Fe-2S_ferredoxin-type"/>
</dbReference>
<dbReference type="RefSeq" id="WP_066621516.1">
    <property type="nucleotide sequence ID" value="NZ_FQXL01000004.1"/>
</dbReference>
<evidence type="ECO:0000259" key="7">
    <source>
        <dbReference type="PROSITE" id="PS51085"/>
    </source>
</evidence>
<dbReference type="InterPro" id="IPR012675">
    <property type="entry name" value="Beta-grasp_dom_sf"/>
</dbReference>
<dbReference type="GO" id="GO:0046872">
    <property type="term" value="F:metal ion binding"/>
    <property type="evidence" value="ECO:0007669"/>
    <property type="project" value="UniProtKB-KW"/>
</dbReference>
<sequence>MSEAKLKKISMVVNNRPYSLEIDIRDSLLEVLRNRLQFTGVKQGCSVGECGACTVIIDGTPVNSCTYLGIWADGKKITTIEGVSKDGELSKVQQAFIDEGAIQCGFCTPGLVLTTMALIQNSKKVGKKYTKEEIKREISGHLCRCTGYQKIYRAVSRSLKE</sequence>
<organism evidence="8 9">
    <name type="scientific">Clostridium magnum DSM 2767</name>
    <dbReference type="NCBI Taxonomy" id="1121326"/>
    <lineage>
        <taxon>Bacteria</taxon>
        <taxon>Bacillati</taxon>
        <taxon>Bacillota</taxon>
        <taxon>Clostridia</taxon>
        <taxon>Eubacteriales</taxon>
        <taxon>Clostridiaceae</taxon>
        <taxon>Clostridium</taxon>
    </lineage>
</organism>
<gene>
    <name evidence="8" type="primary">ndhS_1</name>
    <name evidence="8" type="ORF">CLMAG_20060</name>
</gene>
<evidence type="ECO:0000256" key="3">
    <source>
        <dbReference type="ARBA" id="ARBA00023002"/>
    </source>
</evidence>
<dbReference type="CDD" id="cd00207">
    <property type="entry name" value="fer2"/>
    <property type="match status" value="1"/>
</dbReference>
<evidence type="ECO:0000313" key="8">
    <source>
        <dbReference type="EMBL" id="KZL92197.1"/>
    </source>
</evidence>
<dbReference type="InterPro" id="IPR050033">
    <property type="entry name" value="XdhC_XDHase"/>
</dbReference>
<dbReference type="SUPFAM" id="SSF47741">
    <property type="entry name" value="CO dehydrogenase ISP C-domain like"/>
    <property type="match status" value="1"/>
</dbReference>
<dbReference type="Gene3D" id="1.10.150.120">
    <property type="entry name" value="[2Fe-2S]-binding domain"/>
    <property type="match status" value="1"/>
</dbReference>
<dbReference type="GO" id="GO:0006144">
    <property type="term" value="P:purine nucleobase metabolic process"/>
    <property type="evidence" value="ECO:0007669"/>
    <property type="project" value="InterPro"/>
</dbReference>
<dbReference type="Pfam" id="PF00111">
    <property type="entry name" value="Fer2"/>
    <property type="match status" value="1"/>
</dbReference>
<dbReference type="InterPro" id="IPR002888">
    <property type="entry name" value="2Fe-2S-bd"/>
</dbReference>
<dbReference type="InterPro" id="IPR006058">
    <property type="entry name" value="2Fe2S_fd_BS"/>
</dbReference>
<keyword evidence="4" id="KW-0408">Iron</keyword>
<evidence type="ECO:0000256" key="4">
    <source>
        <dbReference type="ARBA" id="ARBA00023004"/>
    </source>
</evidence>
<keyword evidence="3 8" id="KW-0560">Oxidoreductase</keyword>
<dbReference type="GO" id="GO:0051537">
    <property type="term" value="F:2 iron, 2 sulfur cluster binding"/>
    <property type="evidence" value="ECO:0007669"/>
    <property type="project" value="UniProtKB-KW"/>
</dbReference>
<dbReference type="GO" id="GO:0050138">
    <property type="term" value="F:nicotinate dehydrogenase activity"/>
    <property type="evidence" value="ECO:0007669"/>
    <property type="project" value="UniProtKB-EC"/>
</dbReference>
<dbReference type="STRING" id="1121326.CLMAG_20060"/>
<comment type="caution">
    <text evidence="8">The sequence shown here is derived from an EMBL/GenBank/DDBJ whole genome shotgun (WGS) entry which is preliminary data.</text>
</comment>
<feature type="domain" description="2Fe-2S ferredoxin-type" evidence="7">
    <location>
        <begin position="7"/>
        <end position="83"/>
    </location>
</feature>
<keyword evidence="5" id="KW-0411">Iron-sulfur</keyword>
<comment type="pathway">
    <text evidence="6">Alkaloid degradation; nicotine degradation.</text>
</comment>
<evidence type="ECO:0000256" key="5">
    <source>
        <dbReference type="ARBA" id="ARBA00023014"/>
    </source>
</evidence>
<evidence type="ECO:0000256" key="1">
    <source>
        <dbReference type="ARBA" id="ARBA00022714"/>
    </source>
</evidence>
<keyword evidence="2" id="KW-0479">Metal-binding</keyword>
<dbReference type="InterPro" id="IPR036884">
    <property type="entry name" value="2Fe-2S-bd_dom_sf"/>
</dbReference>
<dbReference type="PROSITE" id="PS00197">
    <property type="entry name" value="2FE2S_FER_1"/>
    <property type="match status" value="1"/>
</dbReference>
<accession>A0A162T3J6</accession>
<dbReference type="PATRIC" id="fig|1121326.3.peg.1996"/>